<organism evidence="2 3">
    <name type="scientific">Coniochaeta ligniaria NRRL 30616</name>
    <dbReference type="NCBI Taxonomy" id="1408157"/>
    <lineage>
        <taxon>Eukaryota</taxon>
        <taxon>Fungi</taxon>
        <taxon>Dikarya</taxon>
        <taxon>Ascomycota</taxon>
        <taxon>Pezizomycotina</taxon>
        <taxon>Sordariomycetes</taxon>
        <taxon>Sordariomycetidae</taxon>
        <taxon>Coniochaetales</taxon>
        <taxon>Coniochaetaceae</taxon>
        <taxon>Coniochaeta</taxon>
    </lineage>
</organism>
<reference evidence="2 3" key="1">
    <citation type="submission" date="2016-10" db="EMBL/GenBank/DDBJ databases">
        <title>Draft genome sequence of Coniochaeta ligniaria NRRL30616, a lignocellulolytic fungus for bioabatement of inhibitors in plant biomass hydrolysates.</title>
        <authorList>
            <consortium name="DOE Joint Genome Institute"/>
            <person name="Jimenez D.J."/>
            <person name="Hector R.E."/>
            <person name="Riley R."/>
            <person name="Sun H."/>
            <person name="Grigoriev I.V."/>
            <person name="Van Elsas J.D."/>
            <person name="Nichols N.N."/>
        </authorList>
    </citation>
    <scope>NUCLEOTIDE SEQUENCE [LARGE SCALE GENOMIC DNA]</scope>
    <source>
        <strain evidence="2 3">NRRL 30616</strain>
    </source>
</reference>
<gene>
    <name evidence="2" type="ORF">CONLIGDRAFT_246282</name>
</gene>
<accession>A0A1J7JF46</accession>
<keyword evidence="3" id="KW-1185">Reference proteome</keyword>
<dbReference type="STRING" id="1408157.A0A1J7JF46"/>
<dbReference type="Proteomes" id="UP000182658">
    <property type="component" value="Unassembled WGS sequence"/>
</dbReference>
<dbReference type="OrthoDB" id="5241584at2759"/>
<evidence type="ECO:0000313" key="2">
    <source>
        <dbReference type="EMBL" id="OIW31953.1"/>
    </source>
</evidence>
<dbReference type="EMBL" id="KV875095">
    <property type="protein sequence ID" value="OIW31953.1"/>
    <property type="molecule type" value="Genomic_DNA"/>
</dbReference>
<evidence type="ECO:0000313" key="3">
    <source>
        <dbReference type="Proteomes" id="UP000182658"/>
    </source>
</evidence>
<dbReference type="InParanoid" id="A0A1J7JF46"/>
<evidence type="ECO:0000256" key="1">
    <source>
        <dbReference type="SAM" id="SignalP"/>
    </source>
</evidence>
<proteinExistence type="predicted"/>
<name>A0A1J7JF46_9PEZI</name>
<sequence>MKGLGALVLTAGLVSAVTINPNVQNSVQASPVVGQASSNGQAESIANIFNSSASLNGSQINSADPNFDPANLNLSNLGGLNLGQVDFSNQNSVAAAILSMLNVLCAGNLFDVNSILNLGVNNDLELFLELVQLMQLEQLGFLNVFDVQSLLGSGFGSGVGSGFGSSNSNLFNLGTRMAS</sequence>
<feature type="signal peptide" evidence="1">
    <location>
        <begin position="1"/>
        <end position="16"/>
    </location>
</feature>
<dbReference type="AlphaFoldDB" id="A0A1J7JF46"/>
<feature type="chain" id="PRO_5013357902" evidence="1">
    <location>
        <begin position="17"/>
        <end position="179"/>
    </location>
</feature>
<keyword evidence="1" id="KW-0732">Signal</keyword>
<protein>
    <submittedName>
        <fullName evidence="2">Uncharacterized protein</fullName>
    </submittedName>
</protein>